<dbReference type="InParanoid" id="A0A218YZ74"/>
<evidence type="ECO:0000313" key="2">
    <source>
        <dbReference type="Proteomes" id="UP000242519"/>
    </source>
</evidence>
<dbReference type="Proteomes" id="UP000242519">
    <property type="component" value="Unassembled WGS sequence"/>
</dbReference>
<reference evidence="1 2" key="1">
    <citation type="submission" date="2017-04" db="EMBL/GenBank/DDBJ databases">
        <title>Draft genome sequence of Marssonina coronaria NL1: causal agent of apple blotch.</title>
        <authorList>
            <person name="Cheng Q."/>
        </authorList>
    </citation>
    <scope>NUCLEOTIDE SEQUENCE [LARGE SCALE GENOMIC DNA]</scope>
    <source>
        <strain evidence="1 2">NL1</strain>
    </source>
</reference>
<dbReference type="EMBL" id="MZNU01000291">
    <property type="protein sequence ID" value="OWP01111.1"/>
    <property type="molecule type" value="Genomic_DNA"/>
</dbReference>
<proteinExistence type="predicted"/>
<gene>
    <name evidence="1" type="ORF">B2J93_6561</name>
</gene>
<protein>
    <submittedName>
        <fullName evidence="1">Uncharacterized protein</fullName>
    </submittedName>
</protein>
<keyword evidence="2" id="KW-1185">Reference proteome</keyword>
<sequence length="175" mass="19686">MVSPAKFSDISAQILGDSTTLQSDVQSLARWIVNGARRVSRSADDSFGTVALLPTIQKWFRQRFRIVSVGEDIAPQPGIRVLQEAGTTTPLIPAMHVRAVSNDDVNRFMPIEFGSTMERGYIKYRKGNVISLNYKTLTRWARNRVLIFFVRRRGDNSYSALGGRSLIYAAIQVYI</sequence>
<comment type="caution">
    <text evidence="1">The sequence shown here is derived from an EMBL/GenBank/DDBJ whole genome shotgun (WGS) entry which is preliminary data.</text>
</comment>
<organism evidence="1 2">
    <name type="scientific">Diplocarpon coronariae</name>
    <dbReference type="NCBI Taxonomy" id="2795749"/>
    <lineage>
        <taxon>Eukaryota</taxon>
        <taxon>Fungi</taxon>
        <taxon>Dikarya</taxon>
        <taxon>Ascomycota</taxon>
        <taxon>Pezizomycotina</taxon>
        <taxon>Leotiomycetes</taxon>
        <taxon>Helotiales</taxon>
        <taxon>Drepanopezizaceae</taxon>
        <taxon>Diplocarpon</taxon>
    </lineage>
</organism>
<name>A0A218YZ74_9HELO</name>
<accession>A0A218YZ74</accession>
<evidence type="ECO:0000313" key="1">
    <source>
        <dbReference type="EMBL" id="OWP01111.1"/>
    </source>
</evidence>
<dbReference type="AlphaFoldDB" id="A0A218YZ74"/>